<dbReference type="RefSeq" id="WP_121346227.1">
    <property type="nucleotide sequence ID" value="NZ_RBLG01000003.1"/>
</dbReference>
<dbReference type="Proteomes" id="UP000276282">
    <property type="component" value="Unassembled WGS sequence"/>
</dbReference>
<accession>A0A495PKC9</accession>
<dbReference type="GO" id="GO:0030313">
    <property type="term" value="C:cell envelope"/>
    <property type="evidence" value="ECO:0007669"/>
    <property type="project" value="UniProtKB-SubCell"/>
</dbReference>
<name>A0A495PKC9_9FLAO</name>
<evidence type="ECO:0000256" key="4">
    <source>
        <dbReference type="ARBA" id="ARBA00023284"/>
    </source>
</evidence>
<dbReference type="Pfam" id="PF00578">
    <property type="entry name" value="AhpC-TSA"/>
    <property type="match status" value="1"/>
</dbReference>
<dbReference type="CDD" id="cd02966">
    <property type="entry name" value="TlpA_like_family"/>
    <property type="match status" value="1"/>
</dbReference>
<dbReference type="InterPro" id="IPR050553">
    <property type="entry name" value="Thioredoxin_ResA/DsbE_sf"/>
</dbReference>
<evidence type="ECO:0000259" key="5">
    <source>
        <dbReference type="PROSITE" id="PS51352"/>
    </source>
</evidence>
<dbReference type="GO" id="GO:0016209">
    <property type="term" value="F:antioxidant activity"/>
    <property type="evidence" value="ECO:0007669"/>
    <property type="project" value="InterPro"/>
</dbReference>
<evidence type="ECO:0000313" key="7">
    <source>
        <dbReference type="Proteomes" id="UP000276282"/>
    </source>
</evidence>
<keyword evidence="4" id="KW-0676">Redox-active center</keyword>
<comment type="subcellular location">
    <subcellularLocation>
        <location evidence="1">Cell envelope</location>
    </subcellularLocation>
</comment>
<protein>
    <submittedName>
        <fullName evidence="6">Peroxiredoxin</fullName>
    </submittedName>
</protein>
<dbReference type="InterPro" id="IPR013766">
    <property type="entry name" value="Thioredoxin_domain"/>
</dbReference>
<evidence type="ECO:0000256" key="1">
    <source>
        <dbReference type="ARBA" id="ARBA00004196"/>
    </source>
</evidence>
<feature type="domain" description="Thioredoxin" evidence="5">
    <location>
        <begin position="230"/>
        <end position="371"/>
    </location>
</feature>
<dbReference type="InterPro" id="IPR036249">
    <property type="entry name" value="Thioredoxin-like_sf"/>
</dbReference>
<dbReference type="AlphaFoldDB" id="A0A495PKC9"/>
<dbReference type="SUPFAM" id="SSF52833">
    <property type="entry name" value="Thioredoxin-like"/>
    <property type="match status" value="1"/>
</dbReference>
<keyword evidence="2" id="KW-0201">Cytochrome c-type biogenesis</keyword>
<keyword evidence="7" id="KW-1185">Reference proteome</keyword>
<dbReference type="InterPro" id="IPR025380">
    <property type="entry name" value="DUF4369"/>
</dbReference>
<comment type="caution">
    <text evidence="6">The sequence shown here is derived from an EMBL/GenBank/DDBJ whole genome shotgun (WGS) entry which is preliminary data.</text>
</comment>
<proteinExistence type="predicted"/>
<evidence type="ECO:0000256" key="2">
    <source>
        <dbReference type="ARBA" id="ARBA00022748"/>
    </source>
</evidence>
<dbReference type="InterPro" id="IPR000866">
    <property type="entry name" value="AhpC/TSA"/>
</dbReference>
<dbReference type="Gene3D" id="3.40.30.10">
    <property type="entry name" value="Glutaredoxin"/>
    <property type="match status" value="1"/>
</dbReference>
<dbReference type="Pfam" id="PF14289">
    <property type="entry name" value="DUF4369"/>
    <property type="match status" value="1"/>
</dbReference>
<dbReference type="PANTHER" id="PTHR42852">
    <property type="entry name" value="THIOL:DISULFIDE INTERCHANGE PROTEIN DSBE"/>
    <property type="match status" value="1"/>
</dbReference>
<dbReference type="OrthoDB" id="1069091at2"/>
<organism evidence="6 7">
    <name type="scientific">Gillisia mitskevichiae</name>
    <dbReference type="NCBI Taxonomy" id="270921"/>
    <lineage>
        <taxon>Bacteria</taxon>
        <taxon>Pseudomonadati</taxon>
        <taxon>Bacteroidota</taxon>
        <taxon>Flavobacteriia</taxon>
        <taxon>Flavobacteriales</taxon>
        <taxon>Flavobacteriaceae</taxon>
        <taxon>Gillisia</taxon>
    </lineage>
</organism>
<keyword evidence="3" id="KW-1015">Disulfide bond</keyword>
<sequence length="371" mass="41556">MKQVLIAIAVLTVLGCAKEKEGFSISGDLKNIEDGKMVFLSELDANNQPKIIDSVAVKDEQFMLELPDVTNSNLNFLNVEGLRGNVLFISENAPIEFKIFKDSLPSSNVKGGKENELLYDYLGHIKELNTKVMKIRTDLRTQTTTSGDPAAIAKLQKEEEGLRNSDLIYKKKVAKENPEKYVSLLVLTDMINVGAPANEVRELYDGLSENLKQTSIAKMLKENLDKRSVTEIGSKAPEFTAPNPEGKEIALKDVLGKVTLVDFWAAWCKPCRLENPNIVNVYNKYHDKGFNVIGVSLDREGQKDKWTQAIEDDNLTWNHVSNLQFWNDPVAKMYNIRAIPAAFLLDENGIIVATNLRGEALETKVKELLEK</sequence>
<dbReference type="PANTHER" id="PTHR42852:SF6">
    <property type="entry name" value="THIOL:DISULFIDE INTERCHANGE PROTEIN DSBE"/>
    <property type="match status" value="1"/>
</dbReference>
<reference evidence="6 7" key="1">
    <citation type="submission" date="2018-10" db="EMBL/GenBank/DDBJ databases">
        <title>Genomic Encyclopedia of Archaeal and Bacterial Type Strains, Phase II (KMG-II): from individual species to whole genera.</title>
        <authorList>
            <person name="Goeker M."/>
        </authorList>
    </citation>
    <scope>NUCLEOTIDE SEQUENCE [LARGE SCALE GENOMIC DNA]</scope>
    <source>
        <strain evidence="6 7">DSM 19839</strain>
    </source>
</reference>
<dbReference type="EMBL" id="RBLG01000003">
    <property type="protein sequence ID" value="RKS50627.1"/>
    <property type="molecule type" value="Genomic_DNA"/>
</dbReference>
<evidence type="ECO:0000313" key="6">
    <source>
        <dbReference type="EMBL" id="RKS50627.1"/>
    </source>
</evidence>
<dbReference type="GO" id="GO:0017004">
    <property type="term" value="P:cytochrome complex assembly"/>
    <property type="evidence" value="ECO:0007669"/>
    <property type="project" value="UniProtKB-KW"/>
</dbReference>
<gene>
    <name evidence="6" type="ORF">BC962_2399</name>
</gene>
<dbReference type="PROSITE" id="PS51352">
    <property type="entry name" value="THIOREDOXIN_2"/>
    <property type="match status" value="1"/>
</dbReference>
<dbReference type="GO" id="GO:0016491">
    <property type="term" value="F:oxidoreductase activity"/>
    <property type="evidence" value="ECO:0007669"/>
    <property type="project" value="InterPro"/>
</dbReference>
<dbReference type="PROSITE" id="PS51257">
    <property type="entry name" value="PROKAR_LIPOPROTEIN"/>
    <property type="match status" value="1"/>
</dbReference>
<evidence type="ECO:0000256" key="3">
    <source>
        <dbReference type="ARBA" id="ARBA00023157"/>
    </source>
</evidence>